<evidence type="ECO:0000256" key="1">
    <source>
        <dbReference type="SAM" id="Phobius"/>
    </source>
</evidence>
<keyword evidence="3" id="KW-1185">Reference proteome</keyword>
<feature type="transmembrane region" description="Helical" evidence="1">
    <location>
        <begin position="106"/>
        <end position="139"/>
    </location>
</feature>
<feature type="transmembrane region" description="Helical" evidence="1">
    <location>
        <begin position="35"/>
        <end position="53"/>
    </location>
</feature>
<dbReference type="Proteomes" id="UP001500795">
    <property type="component" value="Unassembled WGS sequence"/>
</dbReference>
<keyword evidence="1" id="KW-1133">Transmembrane helix</keyword>
<dbReference type="InterPro" id="IPR037185">
    <property type="entry name" value="EmrE-like"/>
</dbReference>
<accession>A0ABP6W3S1</accession>
<proteinExistence type="predicted"/>
<organism evidence="2 3">
    <name type="scientific">Zobellella aerophila</name>
    <dbReference type="NCBI Taxonomy" id="870480"/>
    <lineage>
        <taxon>Bacteria</taxon>
        <taxon>Pseudomonadati</taxon>
        <taxon>Pseudomonadota</taxon>
        <taxon>Gammaproteobacteria</taxon>
        <taxon>Aeromonadales</taxon>
        <taxon>Aeromonadaceae</taxon>
        <taxon>Zobellella</taxon>
    </lineage>
</organism>
<feature type="transmembrane region" description="Helical" evidence="1">
    <location>
        <begin position="220"/>
        <end position="238"/>
    </location>
</feature>
<dbReference type="RefSeq" id="WP_344958440.1">
    <property type="nucleotide sequence ID" value="NZ_BAABCX010000003.1"/>
</dbReference>
<evidence type="ECO:0000313" key="3">
    <source>
        <dbReference type="Proteomes" id="UP001500795"/>
    </source>
</evidence>
<feature type="transmembrane region" description="Helical" evidence="1">
    <location>
        <begin position="182"/>
        <end position="205"/>
    </location>
</feature>
<reference evidence="3" key="1">
    <citation type="journal article" date="2019" name="Int. J. Syst. Evol. Microbiol.">
        <title>The Global Catalogue of Microorganisms (GCM) 10K type strain sequencing project: providing services to taxonomists for standard genome sequencing and annotation.</title>
        <authorList>
            <consortium name="The Broad Institute Genomics Platform"/>
            <consortium name="The Broad Institute Genome Sequencing Center for Infectious Disease"/>
            <person name="Wu L."/>
            <person name="Ma J."/>
        </authorList>
    </citation>
    <scope>NUCLEOTIDE SEQUENCE [LARGE SCALE GENOMIC DNA]</scope>
    <source>
        <strain evidence="3">JCM 17110</strain>
    </source>
</reference>
<dbReference type="SUPFAM" id="SSF103481">
    <property type="entry name" value="Multidrug resistance efflux transporter EmrE"/>
    <property type="match status" value="2"/>
</dbReference>
<keyword evidence="1" id="KW-0812">Transmembrane</keyword>
<feature type="transmembrane region" description="Helical" evidence="1">
    <location>
        <begin position="65"/>
        <end position="86"/>
    </location>
</feature>
<feature type="transmembrane region" description="Helical" evidence="1">
    <location>
        <begin position="151"/>
        <end position="170"/>
    </location>
</feature>
<keyword evidence="1" id="KW-0472">Membrane</keyword>
<dbReference type="EMBL" id="BAABCX010000003">
    <property type="protein sequence ID" value="GAA3543737.1"/>
    <property type="molecule type" value="Genomic_DNA"/>
</dbReference>
<protein>
    <submittedName>
        <fullName evidence="2">DMT family transporter</fullName>
    </submittedName>
</protein>
<gene>
    <name evidence="2" type="ORF">GCM10022394_24670</name>
</gene>
<name>A0ABP6W3S1_9GAMM</name>
<sequence length="291" mass="31531">MLWIPFTLMAAFMQAWRNAFQKQLSKEVKSTGVTLARFIWAGPLAGVYLWGLYQWQPTELPRFSPVFGGYILAAALAQILATNLMVKLFQLKNFAIGVGLAKSEAILAAALGVVFFAAPLTPLGWLGVLLGGVAVFLLSGVTKVRGLSWQTLALGLGSGLAFALTSLWVREASLELGLPVPYGAGWVLLLVISLQTLLLTGWLWLKDRVTLRALLARPRLTLLISGCSCLGSIGWFTAMSLETVAMVKTLGQVEVLFTLLISAFFFKEVLARNDQLGLALIVIAALCVMWS</sequence>
<evidence type="ECO:0000313" key="2">
    <source>
        <dbReference type="EMBL" id="GAA3543737.1"/>
    </source>
</evidence>
<comment type="caution">
    <text evidence="2">The sequence shown here is derived from an EMBL/GenBank/DDBJ whole genome shotgun (WGS) entry which is preliminary data.</text>
</comment>
<feature type="transmembrane region" description="Helical" evidence="1">
    <location>
        <begin position="244"/>
        <end position="266"/>
    </location>
</feature>